<dbReference type="AlphaFoldDB" id="A0A2G5UBG4"/>
<dbReference type="InterPro" id="IPR053352">
    <property type="entry name" value="FMRFamide_rcpt"/>
</dbReference>
<proteinExistence type="predicted"/>
<protein>
    <submittedName>
        <fullName evidence="1">Uncharacterized protein</fullName>
    </submittedName>
</protein>
<sequence length="231" mass="26131">MGVLVLDLGHLQVNVLPVLVHASAESILRHGIQEIRYMTPLIKFLNRTTQTFLRVIENWKIRAIATKFAYPTQSLLKTMSLCIGLAMTVERWVAVCKPLEALARCTRKISIRMLKVITCGDCSAQLSINSGVEKIPATCGTTYNFGKSLPNGSKFNNFQKYGAAVDAMRTGNNLRFVNRADEPNCEGRNRIVNGKVVIGSEGFEMRHRAVLKLWIFKKNHQKYYFEAFLFE</sequence>
<name>A0A2G5UBG4_9PELO</name>
<gene>
    <name evidence="1" type="primary">Cnig_chr_IV.g15704</name>
    <name evidence="1" type="ORF">B9Z55_015704</name>
</gene>
<accession>A0A2G5UBG4</accession>
<dbReference type="InterPro" id="IPR046341">
    <property type="entry name" value="SET_dom_sf"/>
</dbReference>
<dbReference type="PANTHER" id="PTHR47323">
    <property type="entry name" value="FMRFAMIDE PEPTIDE RECEPTOR FAMILY-RELATED"/>
    <property type="match status" value="1"/>
</dbReference>
<evidence type="ECO:0000313" key="2">
    <source>
        <dbReference type="Proteomes" id="UP000230233"/>
    </source>
</evidence>
<dbReference type="Proteomes" id="UP000230233">
    <property type="component" value="Chromosome IV"/>
</dbReference>
<dbReference type="PANTHER" id="PTHR47323:SF1">
    <property type="entry name" value="G-PROTEIN COUPLED RECEPTORS FAMILY 1 PROFILE DOMAIN-CONTAINING PROTEIN"/>
    <property type="match status" value="1"/>
</dbReference>
<dbReference type="SUPFAM" id="SSF82199">
    <property type="entry name" value="SET domain"/>
    <property type="match status" value="1"/>
</dbReference>
<dbReference type="EMBL" id="PDUG01000004">
    <property type="protein sequence ID" value="PIC36864.1"/>
    <property type="molecule type" value="Genomic_DNA"/>
</dbReference>
<keyword evidence="2" id="KW-1185">Reference proteome</keyword>
<evidence type="ECO:0000313" key="1">
    <source>
        <dbReference type="EMBL" id="PIC36864.1"/>
    </source>
</evidence>
<dbReference type="Gene3D" id="1.20.1070.10">
    <property type="entry name" value="Rhodopsin 7-helix transmembrane proteins"/>
    <property type="match status" value="1"/>
</dbReference>
<comment type="caution">
    <text evidence="1">The sequence shown here is derived from an EMBL/GenBank/DDBJ whole genome shotgun (WGS) entry which is preliminary data.</text>
</comment>
<dbReference type="SUPFAM" id="SSF81321">
    <property type="entry name" value="Family A G protein-coupled receptor-like"/>
    <property type="match status" value="1"/>
</dbReference>
<dbReference type="OrthoDB" id="10011262at2759"/>
<organism evidence="1 2">
    <name type="scientific">Caenorhabditis nigoni</name>
    <dbReference type="NCBI Taxonomy" id="1611254"/>
    <lineage>
        <taxon>Eukaryota</taxon>
        <taxon>Metazoa</taxon>
        <taxon>Ecdysozoa</taxon>
        <taxon>Nematoda</taxon>
        <taxon>Chromadorea</taxon>
        <taxon>Rhabditida</taxon>
        <taxon>Rhabditina</taxon>
        <taxon>Rhabditomorpha</taxon>
        <taxon>Rhabditoidea</taxon>
        <taxon>Rhabditidae</taxon>
        <taxon>Peloderinae</taxon>
        <taxon>Caenorhabditis</taxon>
    </lineage>
</organism>
<reference evidence="2" key="1">
    <citation type="submission" date="2017-10" db="EMBL/GenBank/DDBJ databases">
        <title>Rapid genome shrinkage in a self-fertile nematode reveals novel sperm competition proteins.</title>
        <authorList>
            <person name="Yin D."/>
            <person name="Schwarz E.M."/>
            <person name="Thomas C.G."/>
            <person name="Felde R.L."/>
            <person name="Korf I.F."/>
            <person name="Cutter A.D."/>
            <person name="Schartner C.M."/>
            <person name="Ralston E.J."/>
            <person name="Meyer B.J."/>
            <person name="Haag E.S."/>
        </authorList>
    </citation>
    <scope>NUCLEOTIDE SEQUENCE [LARGE SCALE GENOMIC DNA]</scope>
    <source>
        <strain evidence="2">JU1422</strain>
    </source>
</reference>